<dbReference type="CTD" id="8234834"/>
<organism>
    <name type="scientific">Pediculus humanus subsp. corporis</name>
    <name type="common">Body louse</name>
    <dbReference type="NCBI Taxonomy" id="121224"/>
    <lineage>
        <taxon>Eukaryota</taxon>
        <taxon>Metazoa</taxon>
        <taxon>Ecdysozoa</taxon>
        <taxon>Arthropoda</taxon>
        <taxon>Hexapoda</taxon>
        <taxon>Insecta</taxon>
        <taxon>Pterygota</taxon>
        <taxon>Neoptera</taxon>
        <taxon>Paraneoptera</taxon>
        <taxon>Psocodea</taxon>
        <taxon>Troctomorpha</taxon>
        <taxon>Phthiraptera</taxon>
        <taxon>Anoplura</taxon>
        <taxon>Pediculidae</taxon>
        <taxon>Pediculus</taxon>
    </lineage>
</organism>
<sequence>KTIIIFQFYQFLYRDIFTLLEKIDNFSDLKAFERRLTEVINCLQPPTIRWRVVLLVVSICTAVGAWYWLTDPALSSISFPQSLWSHLFFTVSSSTLVLLFLFGIHKRVMAPSIIASRTRVVLSDFNMSCDETGKLILKPRPTVT</sequence>
<keyword evidence="7" id="KW-0443">Lipid metabolism</keyword>
<keyword evidence="4" id="KW-0963">Cytoplasm</keyword>
<dbReference type="GO" id="GO:0006629">
    <property type="term" value="P:lipid metabolic process"/>
    <property type="evidence" value="ECO:0007669"/>
    <property type="project" value="UniProtKB-KW"/>
</dbReference>
<dbReference type="RefSeq" id="XP_002432053.1">
    <property type="nucleotide sequence ID" value="XM_002432008.1"/>
</dbReference>
<protein>
    <recommendedName>
        <fullName evidence="10">Transmembrane protein 188</fullName>
    </recommendedName>
</protein>
<dbReference type="OMA" id="NHPFFAI"/>
<dbReference type="OrthoDB" id="5786980at2759"/>
<keyword evidence="8 11" id="KW-0472">Membrane</keyword>
<evidence type="ECO:0000256" key="2">
    <source>
        <dbReference type="ARBA" id="ARBA00004496"/>
    </source>
</evidence>
<dbReference type="GO" id="GO:0005737">
    <property type="term" value="C:cytoplasm"/>
    <property type="evidence" value="ECO:0007669"/>
    <property type="project" value="UniProtKB-SubCell"/>
</dbReference>
<dbReference type="GeneID" id="8234834"/>
<feature type="transmembrane region" description="Helical" evidence="11">
    <location>
        <begin position="84"/>
        <end position="104"/>
    </location>
</feature>
<keyword evidence="14" id="KW-1185">Reference proteome</keyword>
<evidence type="ECO:0000256" key="5">
    <source>
        <dbReference type="ARBA" id="ARBA00022692"/>
    </source>
</evidence>
<evidence type="ECO:0000313" key="14">
    <source>
        <dbReference type="Proteomes" id="UP000009046"/>
    </source>
</evidence>
<comment type="similarity">
    <text evidence="3">Belongs to the CNEP1R1 family.</text>
</comment>
<evidence type="ECO:0000256" key="10">
    <source>
        <dbReference type="ARBA" id="ARBA00030458"/>
    </source>
</evidence>
<accession>E0W110</accession>
<dbReference type="FunCoup" id="E0W110">
    <property type="interactions" value="697"/>
</dbReference>
<evidence type="ECO:0000256" key="6">
    <source>
        <dbReference type="ARBA" id="ARBA00022989"/>
    </source>
</evidence>
<dbReference type="InterPro" id="IPR019168">
    <property type="entry name" value="NEP1-R1"/>
</dbReference>
<dbReference type="VEuPathDB" id="VectorBase:PHUM566700"/>
<evidence type="ECO:0000256" key="1">
    <source>
        <dbReference type="ARBA" id="ARBA00004232"/>
    </source>
</evidence>
<feature type="non-terminal residue" evidence="12">
    <location>
        <position position="1"/>
    </location>
</feature>
<dbReference type="Proteomes" id="UP000009046">
    <property type="component" value="Unassembled WGS sequence"/>
</dbReference>
<dbReference type="InParanoid" id="E0W110"/>
<dbReference type="KEGG" id="phu:Phum_PHUM566700"/>
<evidence type="ECO:0000256" key="3">
    <source>
        <dbReference type="ARBA" id="ARBA00010998"/>
    </source>
</evidence>
<evidence type="ECO:0000313" key="12">
    <source>
        <dbReference type="EMBL" id="EEB19315.1"/>
    </source>
</evidence>
<gene>
    <name evidence="13" type="primary">8234834</name>
    <name evidence="12" type="ORF">Phum_PHUM566700</name>
</gene>
<dbReference type="GO" id="GO:0031965">
    <property type="term" value="C:nuclear membrane"/>
    <property type="evidence" value="ECO:0007669"/>
    <property type="project" value="UniProtKB-SubCell"/>
</dbReference>
<dbReference type="GO" id="GO:0071595">
    <property type="term" value="C:Nem1-Spo7 phosphatase complex"/>
    <property type="evidence" value="ECO:0007669"/>
    <property type="project" value="InterPro"/>
</dbReference>
<dbReference type="AlphaFoldDB" id="E0W110"/>
<dbReference type="Pfam" id="PF09771">
    <property type="entry name" value="Tmemb_18A"/>
    <property type="match status" value="1"/>
</dbReference>
<reference evidence="13" key="3">
    <citation type="submission" date="2021-02" db="UniProtKB">
        <authorList>
            <consortium name="EnsemblMetazoa"/>
        </authorList>
    </citation>
    <scope>IDENTIFICATION</scope>
    <source>
        <strain evidence="13">USDA</strain>
    </source>
</reference>
<keyword evidence="5 11" id="KW-0812">Transmembrane</keyword>
<name>E0W110_PEDHC</name>
<dbReference type="HOGENOM" id="CLU_138149_0_0_1"/>
<evidence type="ECO:0000256" key="11">
    <source>
        <dbReference type="SAM" id="Phobius"/>
    </source>
</evidence>
<evidence type="ECO:0000256" key="8">
    <source>
        <dbReference type="ARBA" id="ARBA00023136"/>
    </source>
</evidence>
<reference evidence="12" key="2">
    <citation type="submission" date="2007-04" db="EMBL/GenBank/DDBJ databases">
        <title>The genome of the human body louse.</title>
        <authorList>
            <consortium name="The Human Body Louse Genome Consortium"/>
            <person name="Kirkness E."/>
            <person name="Walenz B."/>
            <person name="Hass B."/>
            <person name="Bruggner R."/>
            <person name="Strausberg R."/>
        </authorList>
    </citation>
    <scope>NUCLEOTIDE SEQUENCE</scope>
    <source>
        <strain evidence="12">USDA</strain>
    </source>
</reference>
<dbReference type="EMBL" id="AAZO01006882">
    <property type="status" value="NOT_ANNOTATED_CDS"/>
    <property type="molecule type" value="Genomic_DNA"/>
</dbReference>
<dbReference type="EnsemblMetazoa" id="PHUM566700-RA">
    <property type="protein sequence ID" value="PHUM566700-PA"/>
    <property type="gene ID" value="PHUM566700"/>
</dbReference>
<dbReference type="eggNOG" id="KOG4606">
    <property type="taxonomic scope" value="Eukaryota"/>
</dbReference>
<dbReference type="EMBL" id="DS235863">
    <property type="protein sequence ID" value="EEB19315.1"/>
    <property type="molecule type" value="Genomic_DNA"/>
</dbReference>
<keyword evidence="9" id="KW-0539">Nucleus</keyword>
<reference evidence="12" key="1">
    <citation type="submission" date="2007-04" db="EMBL/GenBank/DDBJ databases">
        <title>Annotation of Pediculus humanus corporis strain USDA.</title>
        <authorList>
            <person name="Kirkness E."/>
            <person name="Hannick L."/>
            <person name="Hass B."/>
            <person name="Bruggner R."/>
            <person name="Lawson D."/>
            <person name="Bidwell S."/>
            <person name="Joardar V."/>
            <person name="Caler E."/>
            <person name="Walenz B."/>
            <person name="Inman J."/>
            <person name="Schobel S."/>
            <person name="Galinsky K."/>
            <person name="Amedeo P."/>
            <person name="Strausberg R."/>
        </authorList>
    </citation>
    <scope>NUCLEOTIDE SEQUENCE</scope>
    <source>
        <strain evidence="12">USDA</strain>
    </source>
</reference>
<proteinExistence type="inferred from homology"/>
<evidence type="ECO:0000256" key="4">
    <source>
        <dbReference type="ARBA" id="ARBA00022490"/>
    </source>
</evidence>
<feature type="transmembrane region" description="Helical" evidence="11">
    <location>
        <begin position="52"/>
        <end position="69"/>
    </location>
</feature>
<keyword evidence="6 11" id="KW-1133">Transmembrane helix</keyword>
<evidence type="ECO:0000313" key="13">
    <source>
        <dbReference type="EnsemblMetazoa" id="PHUM566700-PA"/>
    </source>
</evidence>
<dbReference type="PANTHER" id="PTHR20996:SF1">
    <property type="entry name" value="NUCLEAR ENVELOPE PHOSPHATASE-REGULATORY SUBUNIT 1"/>
    <property type="match status" value="1"/>
</dbReference>
<dbReference type="PANTHER" id="PTHR20996">
    <property type="entry name" value="NUCLEAR ENVELOPE PHOSPHATASE-REGULATORY SUBUNIT 1"/>
    <property type="match status" value="1"/>
</dbReference>
<comment type="subcellular location">
    <subcellularLocation>
        <location evidence="2">Cytoplasm</location>
    </subcellularLocation>
    <subcellularLocation>
        <location evidence="1">Nucleus membrane</location>
        <topology evidence="1">Multi-pass membrane protein</topology>
    </subcellularLocation>
</comment>
<dbReference type="STRING" id="121224.E0W110"/>
<evidence type="ECO:0000256" key="9">
    <source>
        <dbReference type="ARBA" id="ARBA00023242"/>
    </source>
</evidence>
<evidence type="ECO:0000256" key="7">
    <source>
        <dbReference type="ARBA" id="ARBA00023098"/>
    </source>
</evidence>